<proteinExistence type="predicted"/>
<dbReference type="EMBL" id="LGUT01002511">
    <property type="protein sequence ID" value="KOG86967.1"/>
    <property type="molecule type" value="Genomic_DNA"/>
</dbReference>
<evidence type="ECO:0000313" key="2">
    <source>
        <dbReference type="Proteomes" id="UP000037020"/>
    </source>
</evidence>
<feature type="non-terminal residue" evidence="1">
    <location>
        <position position="1"/>
    </location>
</feature>
<protein>
    <submittedName>
        <fullName evidence="1">Uncharacterized protein</fullName>
    </submittedName>
</protein>
<dbReference type="Proteomes" id="UP000037020">
    <property type="component" value="Unassembled WGS sequence"/>
</dbReference>
<reference evidence="1 2" key="1">
    <citation type="submission" date="2015-07" db="EMBL/GenBank/DDBJ databases">
        <authorList>
            <person name="Ju K.-S."/>
            <person name="Doroghazi J.R."/>
            <person name="Metcalf W.W."/>
        </authorList>
    </citation>
    <scope>NUCLEOTIDE SEQUENCE [LARGE SCALE GENOMIC DNA]</scope>
    <source>
        <strain evidence="1 2">NRRL B-3589</strain>
    </source>
</reference>
<organism evidence="1 2">
    <name type="scientific">Streptomyces varsoviensis</name>
    <dbReference type="NCBI Taxonomy" id="67373"/>
    <lineage>
        <taxon>Bacteria</taxon>
        <taxon>Bacillati</taxon>
        <taxon>Actinomycetota</taxon>
        <taxon>Actinomycetes</taxon>
        <taxon>Kitasatosporales</taxon>
        <taxon>Streptomycetaceae</taxon>
        <taxon>Streptomyces</taxon>
    </lineage>
</organism>
<sequence length="59" mass="6318">VSDDTDGFAAAFRTALARPGPHLLHARIAPGSPPGLGRPTVTPYEVARRFRHFLAVGPR</sequence>
<dbReference type="SUPFAM" id="SSF52518">
    <property type="entry name" value="Thiamin diphosphate-binding fold (THDP-binding)"/>
    <property type="match status" value="1"/>
</dbReference>
<evidence type="ECO:0000313" key="1">
    <source>
        <dbReference type="EMBL" id="KOG86967.1"/>
    </source>
</evidence>
<dbReference type="InterPro" id="IPR029061">
    <property type="entry name" value="THDP-binding"/>
</dbReference>
<comment type="caution">
    <text evidence="1">The sequence shown here is derived from an EMBL/GenBank/DDBJ whole genome shotgun (WGS) entry which is preliminary data.</text>
</comment>
<gene>
    <name evidence="1" type="ORF">ADK38_28070</name>
</gene>
<name>A0ABR5J0N0_9ACTN</name>
<accession>A0ABR5J0N0</accession>
<keyword evidence="2" id="KW-1185">Reference proteome</keyword>